<reference evidence="3" key="1">
    <citation type="submission" date="2021-01" db="EMBL/GenBank/DDBJ databases">
        <title>Caligus Genome Assembly.</title>
        <authorList>
            <person name="Gallardo-Escarate C."/>
        </authorList>
    </citation>
    <scope>NUCLEOTIDE SEQUENCE [LARGE SCALE GENOMIC DNA]</scope>
</reference>
<keyword evidence="3" id="KW-1185">Reference proteome</keyword>
<dbReference type="Proteomes" id="UP000595437">
    <property type="component" value="Chromosome 1"/>
</dbReference>
<dbReference type="AlphaFoldDB" id="A0A7T8KI31"/>
<sequence>MEPNSNGKIPKKKFTWTLSSTKRLWTPTHTLIKLYHDCPPDPQAPLRLITDASEIAYGAVLEQFNANIDKWEPLMFWSKGAKDSEKRWPPYDKELQAIGGPVEI</sequence>
<dbReference type="GO" id="GO:0071897">
    <property type="term" value="P:DNA biosynthetic process"/>
    <property type="evidence" value="ECO:0007669"/>
    <property type="project" value="UniProtKB-ARBA"/>
</dbReference>
<accession>A0A7T8KI31</accession>
<gene>
    <name evidence="2" type="ORF">FKW44_000975</name>
</gene>
<dbReference type="InterPro" id="IPR043502">
    <property type="entry name" value="DNA/RNA_pol_sf"/>
</dbReference>
<proteinExistence type="predicted"/>
<evidence type="ECO:0000259" key="1">
    <source>
        <dbReference type="Pfam" id="PF17919"/>
    </source>
</evidence>
<feature type="domain" description="Reverse transcriptase/retrotransposon-derived protein RNase H-like" evidence="1">
    <location>
        <begin position="39"/>
        <end position="98"/>
    </location>
</feature>
<dbReference type="EMBL" id="CP045890">
    <property type="protein sequence ID" value="QQP56353.1"/>
    <property type="molecule type" value="Genomic_DNA"/>
</dbReference>
<dbReference type="OrthoDB" id="41323at2759"/>
<name>A0A7T8KI31_CALRO</name>
<dbReference type="InterPro" id="IPR041577">
    <property type="entry name" value="RT_RNaseH_2"/>
</dbReference>
<organism evidence="2 3">
    <name type="scientific">Caligus rogercresseyi</name>
    <name type="common">Sea louse</name>
    <dbReference type="NCBI Taxonomy" id="217165"/>
    <lineage>
        <taxon>Eukaryota</taxon>
        <taxon>Metazoa</taxon>
        <taxon>Ecdysozoa</taxon>
        <taxon>Arthropoda</taxon>
        <taxon>Crustacea</taxon>
        <taxon>Multicrustacea</taxon>
        <taxon>Hexanauplia</taxon>
        <taxon>Copepoda</taxon>
        <taxon>Siphonostomatoida</taxon>
        <taxon>Caligidae</taxon>
        <taxon>Caligus</taxon>
    </lineage>
</organism>
<protein>
    <recommendedName>
        <fullName evidence="1">Reverse transcriptase/retrotransposon-derived protein RNase H-like domain-containing protein</fullName>
    </recommendedName>
</protein>
<dbReference type="SUPFAM" id="SSF56672">
    <property type="entry name" value="DNA/RNA polymerases"/>
    <property type="match status" value="1"/>
</dbReference>
<evidence type="ECO:0000313" key="3">
    <source>
        <dbReference type="Proteomes" id="UP000595437"/>
    </source>
</evidence>
<evidence type="ECO:0000313" key="2">
    <source>
        <dbReference type="EMBL" id="QQP56353.1"/>
    </source>
</evidence>
<dbReference type="Pfam" id="PF17919">
    <property type="entry name" value="RT_RNaseH_2"/>
    <property type="match status" value="1"/>
</dbReference>